<evidence type="ECO:0000313" key="3">
    <source>
        <dbReference type="Proteomes" id="UP001595823"/>
    </source>
</evidence>
<feature type="transmembrane region" description="Helical" evidence="1">
    <location>
        <begin position="12"/>
        <end position="33"/>
    </location>
</feature>
<dbReference type="InterPro" id="IPR021517">
    <property type="entry name" value="DUF3180"/>
</dbReference>
<dbReference type="RefSeq" id="WP_380623829.1">
    <property type="nucleotide sequence ID" value="NZ_JBHSDK010000028.1"/>
</dbReference>
<evidence type="ECO:0000256" key="1">
    <source>
        <dbReference type="SAM" id="Phobius"/>
    </source>
</evidence>
<feature type="transmembrane region" description="Helical" evidence="1">
    <location>
        <begin position="106"/>
        <end position="127"/>
    </location>
</feature>
<dbReference type="EMBL" id="JBHSDK010000028">
    <property type="protein sequence ID" value="MFC4337160.1"/>
    <property type="molecule type" value="Genomic_DNA"/>
</dbReference>
<accession>A0ABV8U404</accession>
<organism evidence="2 3">
    <name type="scientific">Salininema proteolyticum</name>
    <dbReference type="NCBI Taxonomy" id="1607685"/>
    <lineage>
        <taxon>Bacteria</taxon>
        <taxon>Bacillati</taxon>
        <taxon>Actinomycetota</taxon>
        <taxon>Actinomycetes</taxon>
        <taxon>Glycomycetales</taxon>
        <taxon>Glycomycetaceae</taxon>
        <taxon>Salininema</taxon>
    </lineage>
</organism>
<keyword evidence="1" id="KW-0812">Transmembrane</keyword>
<protein>
    <submittedName>
        <fullName evidence="2">DUF3180 domain-containing protein</fullName>
    </submittedName>
</protein>
<dbReference type="Pfam" id="PF11377">
    <property type="entry name" value="DUF3180"/>
    <property type="match status" value="1"/>
</dbReference>
<proteinExistence type="predicted"/>
<sequence length="180" mass="19185">MPKKEPTPSLRPTAPGSIAIAGLLSLSVSYVAVSRWYGQLPRLEWFNAAAIVVIAILLGFLAWRTHRQIHPPAPKAEEGTPAWKAERPTEPVNPLLTARVAVLGKASVFGGAILMGLYGALSLYLWLQSSRPTPAIRHDTPNAVAGFIASALLLAAALWLEYSCRVPPEDDEDGGTPASG</sequence>
<evidence type="ECO:0000313" key="2">
    <source>
        <dbReference type="EMBL" id="MFC4337160.1"/>
    </source>
</evidence>
<feature type="transmembrane region" description="Helical" evidence="1">
    <location>
        <begin position="45"/>
        <end position="63"/>
    </location>
</feature>
<comment type="caution">
    <text evidence="2">The sequence shown here is derived from an EMBL/GenBank/DDBJ whole genome shotgun (WGS) entry which is preliminary data.</text>
</comment>
<keyword evidence="1" id="KW-1133">Transmembrane helix</keyword>
<dbReference type="Proteomes" id="UP001595823">
    <property type="component" value="Unassembled WGS sequence"/>
</dbReference>
<reference evidence="3" key="1">
    <citation type="journal article" date="2019" name="Int. J. Syst. Evol. Microbiol.">
        <title>The Global Catalogue of Microorganisms (GCM) 10K type strain sequencing project: providing services to taxonomists for standard genome sequencing and annotation.</title>
        <authorList>
            <consortium name="The Broad Institute Genomics Platform"/>
            <consortium name="The Broad Institute Genome Sequencing Center for Infectious Disease"/>
            <person name="Wu L."/>
            <person name="Ma J."/>
        </authorList>
    </citation>
    <scope>NUCLEOTIDE SEQUENCE [LARGE SCALE GENOMIC DNA]</scope>
    <source>
        <strain evidence="3">IBRC-M 10908</strain>
    </source>
</reference>
<keyword evidence="3" id="KW-1185">Reference proteome</keyword>
<name>A0ABV8U404_9ACTN</name>
<feature type="transmembrane region" description="Helical" evidence="1">
    <location>
        <begin position="139"/>
        <end position="160"/>
    </location>
</feature>
<gene>
    <name evidence="2" type="ORF">ACFPET_18305</name>
</gene>
<keyword evidence="1" id="KW-0472">Membrane</keyword>